<protein>
    <recommendedName>
        <fullName evidence="3">PAS domain-containing protein</fullName>
    </recommendedName>
</protein>
<dbReference type="Proteomes" id="UP000190064">
    <property type="component" value="Unassembled WGS sequence"/>
</dbReference>
<organism evidence="1 2">
    <name type="scientific">Oceanospirillum linum</name>
    <dbReference type="NCBI Taxonomy" id="966"/>
    <lineage>
        <taxon>Bacteria</taxon>
        <taxon>Pseudomonadati</taxon>
        <taxon>Pseudomonadota</taxon>
        <taxon>Gammaproteobacteria</taxon>
        <taxon>Oceanospirillales</taxon>
        <taxon>Oceanospirillaceae</taxon>
        <taxon>Oceanospirillum</taxon>
    </lineage>
</organism>
<evidence type="ECO:0000313" key="2">
    <source>
        <dbReference type="Proteomes" id="UP000190064"/>
    </source>
</evidence>
<name>A0A1T1H7G0_OCELI</name>
<dbReference type="AlphaFoldDB" id="A0A1T1H7G0"/>
<dbReference type="EMBL" id="MTSD02000079">
    <property type="protein sequence ID" value="OOV85801.1"/>
    <property type="molecule type" value="Genomic_DNA"/>
</dbReference>
<sequence>MCLIQRNDGVSAYLVFNHLAGQGHFSDHQRRAAAMLIPHLQRTIKLTMQSERFRGASFAGAASLNALDQSVFALDETGVVTFLNEKADVLLKKRRWLKTRNGRLDAFSMAEEDKFATALLRVRLSRQAETLPLYGSENINGDPDQTQVV</sequence>
<keyword evidence="2" id="KW-1185">Reference proteome</keyword>
<proteinExistence type="predicted"/>
<feature type="non-terminal residue" evidence="1">
    <location>
        <position position="149"/>
    </location>
</feature>
<evidence type="ECO:0000313" key="1">
    <source>
        <dbReference type="EMBL" id="OOV85801.1"/>
    </source>
</evidence>
<comment type="caution">
    <text evidence="1">The sequence shown here is derived from an EMBL/GenBank/DDBJ whole genome shotgun (WGS) entry which is preliminary data.</text>
</comment>
<accession>A0A1T1H7G0</accession>
<gene>
    <name evidence="1" type="ORF">BTA35_0216735</name>
</gene>
<reference evidence="1" key="1">
    <citation type="submission" date="2017-02" db="EMBL/GenBank/DDBJ databases">
        <title>Draft Genome Sequence of the Salt Water Bacterium Oceanospirillum linum ATCC 11336.</title>
        <authorList>
            <person name="Trachtenberg A.M."/>
            <person name="Carney J.G."/>
            <person name="Linnane J.D."/>
            <person name="Rheaume B.A."/>
            <person name="Pitts N.L."/>
            <person name="Mykles D.L."/>
            <person name="Maclea K.S."/>
        </authorList>
    </citation>
    <scope>NUCLEOTIDE SEQUENCE [LARGE SCALE GENOMIC DNA]</scope>
    <source>
        <strain evidence="1">ATCC 11336</strain>
    </source>
</reference>
<evidence type="ECO:0008006" key="3">
    <source>
        <dbReference type="Google" id="ProtNLM"/>
    </source>
</evidence>